<dbReference type="InterPro" id="IPR036412">
    <property type="entry name" value="HAD-like_sf"/>
</dbReference>
<keyword evidence="2" id="KW-1185">Reference proteome</keyword>
<accession>A0A1I4GLI6</accession>
<dbReference type="AlphaFoldDB" id="A0A1I4GLI6"/>
<name>A0A1I4GLI6_9FIRM</name>
<dbReference type="CDD" id="cd02603">
    <property type="entry name" value="HAD_sEH-N_like"/>
    <property type="match status" value="1"/>
</dbReference>
<dbReference type="InterPro" id="IPR006439">
    <property type="entry name" value="HAD-SF_hydro_IA"/>
</dbReference>
<dbReference type="Proteomes" id="UP000199006">
    <property type="component" value="Unassembled WGS sequence"/>
</dbReference>
<evidence type="ECO:0000313" key="1">
    <source>
        <dbReference type="EMBL" id="SFL30912.1"/>
    </source>
</evidence>
<dbReference type="SUPFAM" id="SSF56784">
    <property type="entry name" value="HAD-like"/>
    <property type="match status" value="1"/>
</dbReference>
<proteinExistence type="predicted"/>
<dbReference type="EMBL" id="FOTI01000007">
    <property type="protein sequence ID" value="SFL30912.1"/>
    <property type="molecule type" value="Genomic_DNA"/>
</dbReference>
<protein>
    <submittedName>
        <fullName evidence="1">Putative hydrolase of the HAD superfamily</fullName>
    </submittedName>
</protein>
<keyword evidence="1" id="KW-0378">Hydrolase</keyword>
<dbReference type="Gene3D" id="3.40.50.1000">
    <property type="entry name" value="HAD superfamily/HAD-like"/>
    <property type="match status" value="1"/>
</dbReference>
<dbReference type="SFLD" id="SFLDG01129">
    <property type="entry name" value="C1.5:_HAD__Beta-PGM__Phosphata"/>
    <property type="match status" value="1"/>
</dbReference>
<dbReference type="STRING" id="29563.SAMN02983006_00799"/>
<organism evidence="1 2">
    <name type="scientific">Halanaerobium salsuginis</name>
    <dbReference type="NCBI Taxonomy" id="29563"/>
    <lineage>
        <taxon>Bacteria</taxon>
        <taxon>Bacillati</taxon>
        <taxon>Bacillota</taxon>
        <taxon>Clostridia</taxon>
        <taxon>Halanaerobiales</taxon>
        <taxon>Halanaerobiaceae</taxon>
        <taxon>Halanaerobium</taxon>
    </lineage>
</organism>
<dbReference type="PANTHER" id="PTHR43611:SF3">
    <property type="entry name" value="FLAVIN MONONUCLEOTIDE HYDROLASE 1, CHLOROPLATIC"/>
    <property type="match status" value="1"/>
</dbReference>
<dbReference type="InterPro" id="IPR041492">
    <property type="entry name" value="HAD_2"/>
</dbReference>
<dbReference type="GO" id="GO:0016787">
    <property type="term" value="F:hydrolase activity"/>
    <property type="evidence" value="ECO:0007669"/>
    <property type="project" value="UniProtKB-KW"/>
</dbReference>
<dbReference type="SFLD" id="SFLDS00003">
    <property type="entry name" value="Haloacid_Dehalogenase"/>
    <property type="match status" value="1"/>
</dbReference>
<evidence type="ECO:0000313" key="2">
    <source>
        <dbReference type="Proteomes" id="UP000199006"/>
    </source>
</evidence>
<reference evidence="1 2" key="1">
    <citation type="submission" date="2016-10" db="EMBL/GenBank/DDBJ databases">
        <authorList>
            <person name="de Groot N.N."/>
        </authorList>
    </citation>
    <scope>NUCLEOTIDE SEQUENCE [LARGE SCALE GENOMIC DNA]</scope>
    <source>
        <strain evidence="1 2">ATCC 51327</strain>
    </source>
</reference>
<gene>
    <name evidence="1" type="ORF">SAMN02983006_00799</name>
</gene>
<dbReference type="OrthoDB" id="9797415at2"/>
<dbReference type="PRINTS" id="PR00413">
    <property type="entry name" value="HADHALOGNASE"/>
</dbReference>
<dbReference type="InterPro" id="IPR023214">
    <property type="entry name" value="HAD_sf"/>
</dbReference>
<dbReference type="PANTHER" id="PTHR43611">
    <property type="entry name" value="ALPHA-D-GLUCOSE 1-PHOSPHATE PHOSPHATASE"/>
    <property type="match status" value="1"/>
</dbReference>
<dbReference type="NCBIfam" id="TIGR01509">
    <property type="entry name" value="HAD-SF-IA-v3"/>
    <property type="match status" value="1"/>
</dbReference>
<dbReference type="Gene3D" id="1.10.150.240">
    <property type="entry name" value="Putative phosphatase, domain 2"/>
    <property type="match status" value="1"/>
</dbReference>
<dbReference type="RefSeq" id="WP_089860019.1">
    <property type="nucleotide sequence ID" value="NZ_FOTI01000007.1"/>
</dbReference>
<dbReference type="Pfam" id="PF13419">
    <property type="entry name" value="HAD_2"/>
    <property type="match status" value="1"/>
</dbReference>
<sequence length="199" mass="23066">MIKNIIFDLGRVLLEYNPDQYLIDLGYTEEQRQKLLSAVFKTKEWLLLDRGTITEPEAIRIWKQRNPDLKADIEQVMDNWESILTIKTDTLNLVEELAADYQLFVISNFHLKAYHYLKEKHDFFTNFDGIVISAEINSIKPELEIYQYLLATYNLNPAECIFIDDSAQNIAAAEEVGIKAIQFTNAAALRTALNLYLKK</sequence>
<dbReference type="InterPro" id="IPR023198">
    <property type="entry name" value="PGP-like_dom2"/>
</dbReference>